<proteinExistence type="predicted"/>
<organism evidence="2">
    <name type="scientific">Streptomyces sp. gb1(2016)</name>
    <dbReference type="NCBI Taxonomy" id="1828321"/>
    <lineage>
        <taxon>Bacteria</taxon>
        <taxon>Bacillati</taxon>
        <taxon>Actinomycetota</taxon>
        <taxon>Actinomycetes</taxon>
        <taxon>Kitasatosporales</taxon>
        <taxon>Streptomycetaceae</taxon>
        <taxon>Streptomyces</taxon>
    </lineage>
</organism>
<dbReference type="RefSeq" id="WP_147982625.1">
    <property type="nucleotide sequence ID" value="NZ_RDBM01000011.1"/>
</dbReference>
<gene>
    <name evidence="2" type="ORF">EAO74_03600</name>
</gene>
<name>A0A652LBQ3_9ACTN</name>
<sequence>MQQNSSSNRAQEPEHVEADADSSLDEEHPRTALGEVLHEVEEAGNRVVDDGARRGEDGERGDAMTPNEEEQEHDEQGGA</sequence>
<feature type="compositionally biased region" description="Basic and acidic residues" evidence="1">
    <location>
        <begin position="25"/>
        <end position="62"/>
    </location>
</feature>
<dbReference type="EMBL" id="RDBM01000011">
    <property type="protein sequence ID" value="TXS33455.1"/>
    <property type="molecule type" value="Genomic_DNA"/>
</dbReference>
<evidence type="ECO:0000256" key="1">
    <source>
        <dbReference type="SAM" id="MobiDB-lite"/>
    </source>
</evidence>
<comment type="caution">
    <text evidence="2">The sequence shown here is derived from an EMBL/GenBank/DDBJ whole genome shotgun (WGS) entry which is preliminary data.</text>
</comment>
<feature type="region of interest" description="Disordered" evidence="1">
    <location>
        <begin position="1"/>
        <end position="79"/>
    </location>
</feature>
<feature type="compositionally biased region" description="Polar residues" evidence="1">
    <location>
        <begin position="1"/>
        <end position="10"/>
    </location>
</feature>
<accession>A0A652LBQ3</accession>
<evidence type="ECO:0000313" key="2">
    <source>
        <dbReference type="EMBL" id="TXS33455.1"/>
    </source>
</evidence>
<protein>
    <submittedName>
        <fullName evidence="2">Uncharacterized protein</fullName>
    </submittedName>
</protein>
<dbReference type="AlphaFoldDB" id="A0A652LBQ3"/>
<reference evidence="2" key="1">
    <citation type="submission" date="2018-10" db="EMBL/GenBank/DDBJ databases">
        <authorList>
            <person name="Hariharan J."/>
            <person name="Choudoir M.J."/>
            <person name="Diebold P."/>
            <person name="Panke-Buisse K."/>
            <person name="Campbell A.N."/>
            <person name="Buckley D.H."/>
        </authorList>
    </citation>
    <scope>NUCLEOTIDE SEQUENCE</scope>
    <source>
        <strain evidence="2">Gb1</strain>
    </source>
</reference>